<feature type="transmembrane region" description="Helical" evidence="1">
    <location>
        <begin position="20"/>
        <end position="37"/>
    </location>
</feature>
<keyword evidence="1" id="KW-1133">Transmembrane helix</keyword>
<proteinExistence type="predicted"/>
<dbReference type="Proteomes" id="UP000028999">
    <property type="component" value="Unassembled WGS sequence"/>
</dbReference>
<dbReference type="AlphaFoldDB" id="A0A078IM85"/>
<dbReference type="Gramene" id="CDY50509">
    <property type="protein sequence ID" value="CDY50509"/>
    <property type="gene ID" value="GSBRNA2T00096908001"/>
</dbReference>
<organism evidence="2 3">
    <name type="scientific">Brassica napus</name>
    <name type="common">Rape</name>
    <dbReference type="NCBI Taxonomy" id="3708"/>
    <lineage>
        <taxon>Eukaryota</taxon>
        <taxon>Viridiplantae</taxon>
        <taxon>Streptophyta</taxon>
        <taxon>Embryophyta</taxon>
        <taxon>Tracheophyta</taxon>
        <taxon>Spermatophyta</taxon>
        <taxon>Magnoliopsida</taxon>
        <taxon>eudicotyledons</taxon>
        <taxon>Gunneridae</taxon>
        <taxon>Pentapetalae</taxon>
        <taxon>rosids</taxon>
        <taxon>malvids</taxon>
        <taxon>Brassicales</taxon>
        <taxon>Brassicaceae</taxon>
        <taxon>Brassiceae</taxon>
        <taxon>Brassica</taxon>
    </lineage>
</organism>
<evidence type="ECO:0000313" key="3">
    <source>
        <dbReference type="Proteomes" id="UP000028999"/>
    </source>
</evidence>
<reference evidence="2 3" key="1">
    <citation type="journal article" date="2014" name="Science">
        <title>Plant genetics. Early allopolyploid evolution in the post-Neolithic Brassica napus oilseed genome.</title>
        <authorList>
            <person name="Chalhoub B."/>
            <person name="Denoeud F."/>
            <person name="Liu S."/>
            <person name="Parkin I.A."/>
            <person name="Tang H."/>
            <person name="Wang X."/>
            <person name="Chiquet J."/>
            <person name="Belcram H."/>
            <person name="Tong C."/>
            <person name="Samans B."/>
            <person name="Correa M."/>
            <person name="Da Silva C."/>
            <person name="Just J."/>
            <person name="Falentin C."/>
            <person name="Koh C.S."/>
            <person name="Le Clainche I."/>
            <person name="Bernard M."/>
            <person name="Bento P."/>
            <person name="Noel B."/>
            <person name="Labadie K."/>
            <person name="Alberti A."/>
            <person name="Charles M."/>
            <person name="Arnaud D."/>
            <person name="Guo H."/>
            <person name="Daviaud C."/>
            <person name="Alamery S."/>
            <person name="Jabbari K."/>
            <person name="Zhao M."/>
            <person name="Edger P.P."/>
            <person name="Chelaifa H."/>
            <person name="Tack D."/>
            <person name="Lassalle G."/>
            <person name="Mestiri I."/>
            <person name="Schnel N."/>
            <person name="Le Paslier M.C."/>
            <person name="Fan G."/>
            <person name="Renault V."/>
            <person name="Bayer P.E."/>
            <person name="Golicz A.A."/>
            <person name="Manoli S."/>
            <person name="Lee T.H."/>
            <person name="Thi V.H."/>
            <person name="Chalabi S."/>
            <person name="Hu Q."/>
            <person name="Fan C."/>
            <person name="Tollenaere R."/>
            <person name="Lu Y."/>
            <person name="Battail C."/>
            <person name="Shen J."/>
            <person name="Sidebottom C.H."/>
            <person name="Wang X."/>
            <person name="Canaguier A."/>
            <person name="Chauveau A."/>
            <person name="Berard A."/>
            <person name="Deniot G."/>
            <person name="Guan M."/>
            <person name="Liu Z."/>
            <person name="Sun F."/>
            <person name="Lim Y.P."/>
            <person name="Lyons E."/>
            <person name="Town C.D."/>
            <person name="Bancroft I."/>
            <person name="Wang X."/>
            <person name="Meng J."/>
            <person name="Ma J."/>
            <person name="Pires J.C."/>
            <person name="King G.J."/>
            <person name="Brunel D."/>
            <person name="Delourme R."/>
            <person name="Renard M."/>
            <person name="Aury J.M."/>
            <person name="Adams K.L."/>
            <person name="Batley J."/>
            <person name="Snowdon R.J."/>
            <person name="Tost J."/>
            <person name="Edwards D."/>
            <person name="Zhou Y."/>
            <person name="Hua W."/>
            <person name="Sharpe A.G."/>
            <person name="Paterson A.H."/>
            <person name="Guan C."/>
            <person name="Wincker P."/>
        </authorList>
    </citation>
    <scope>NUCLEOTIDE SEQUENCE [LARGE SCALE GENOMIC DNA]</scope>
    <source>
        <strain evidence="3">cv. Darmor-bzh</strain>
    </source>
</reference>
<protein>
    <submittedName>
        <fullName evidence="2">BnaC01g44470D protein</fullName>
    </submittedName>
</protein>
<keyword evidence="3" id="KW-1185">Reference proteome</keyword>
<name>A0A078IM85_BRANA</name>
<keyword evidence="1" id="KW-0812">Transmembrane</keyword>
<evidence type="ECO:0000313" key="2">
    <source>
        <dbReference type="EMBL" id="CDY50509.1"/>
    </source>
</evidence>
<accession>A0A078IM85</accession>
<sequence length="47" mass="5634">MRINFDHEIDNNPQPEEAGTITLVSQVVVTILLDVLYRFRWIFFLNR</sequence>
<dbReference type="PaxDb" id="3708-A0A078IM85"/>
<dbReference type="EMBL" id="LK032918">
    <property type="protein sequence ID" value="CDY50509.1"/>
    <property type="molecule type" value="Genomic_DNA"/>
</dbReference>
<gene>
    <name evidence="2" type="primary">BnaC01g44470D</name>
    <name evidence="2" type="ORF">GSBRNA2T00096908001</name>
</gene>
<keyword evidence="1" id="KW-0472">Membrane</keyword>
<evidence type="ECO:0000256" key="1">
    <source>
        <dbReference type="SAM" id="Phobius"/>
    </source>
</evidence>